<name>A0A250IA75_9BACT</name>
<dbReference type="Gene3D" id="1.10.12.10">
    <property type="entry name" value="Lyase 2-enoyl-coa Hydratase, Chain A, domain 2"/>
    <property type="match status" value="1"/>
</dbReference>
<evidence type="ECO:0000313" key="3">
    <source>
        <dbReference type="EMBL" id="ATB28665.1"/>
    </source>
</evidence>
<comment type="similarity">
    <text evidence="1">Belongs to the enoyl-CoA hydratase/isomerase family.</text>
</comment>
<dbReference type="OrthoDB" id="5365311at2"/>
<dbReference type="AlphaFoldDB" id="A0A250IA75"/>
<reference evidence="3 4" key="1">
    <citation type="submission" date="2017-06" db="EMBL/GenBank/DDBJ databases">
        <authorList>
            <person name="Kim H.J."/>
            <person name="Triplett B.A."/>
        </authorList>
    </citation>
    <scope>NUCLEOTIDE SEQUENCE [LARGE SCALE GENOMIC DNA]</scope>
    <source>
        <strain evidence="3 4">DSM 14713</strain>
    </source>
</reference>
<dbReference type="KEGG" id="mbd:MEBOL_002114"/>
<dbReference type="InterPro" id="IPR014748">
    <property type="entry name" value="Enoyl-CoA_hydra_C"/>
</dbReference>
<dbReference type="GO" id="GO:0006635">
    <property type="term" value="P:fatty acid beta-oxidation"/>
    <property type="evidence" value="ECO:0007669"/>
    <property type="project" value="TreeGrafter"/>
</dbReference>
<proteinExistence type="inferred from homology"/>
<accession>A0A250IA75</accession>
<dbReference type="GO" id="GO:0016829">
    <property type="term" value="F:lyase activity"/>
    <property type="evidence" value="ECO:0007669"/>
    <property type="project" value="UniProtKB-KW"/>
</dbReference>
<dbReference type="EMBL" id="CP022163">
    <property type="protein sequence ID" value="ATB28665.1"/>
    <property type="molecule type" value="Genomic_DNA"/>
</dbReference>
<dbReference type="PANTHER" id="PTHR11941">
    <property type="entry name" value="ENOYL-COA HYDRATASE-RELATED"/>
    <property type="match status" value="1"/>
</dbReference>
<dbReference type="CDD" id="cd06558">
    <property type="entry name" value="crotonase-like"/>
    <property type="match status" value="1"/>
</dbReference>
<evidence type="ECO:0000256" key="2">
    <source>
        <dbReference type="ARBA" id="ARBA00023239"/>
    </source>
</evidence>
<keyword evidence="2" id="KW-0456">Lyase</keyword>
<evidence type="ECO:0000256" key="1">
    <source>
        <dbReference type="ARBA" id="ARBA00005254"/>
    </source>
</evidence>
<dbReference type="InterPro" id="IPR001753">
    <property type="entry name" value="Enoyl-CoA_hydra/iso"/>
</dbReference>
<dbReference type="RefSeq" id="WP_095977329.1">
    <property type="nucleotide sequence ID" value="NZ_CP022163.1"/>
</dbReference>
<organism evidence="3 4">
    <name type="scientific">Melittangium boletus DSM 14713</name>
    <dbReference type="NCBI Taxonomy" id="1294270"/>
    <lineage>
        <taxon>Bacteria</taxon>
        <taxon>Pseudomonadati</taxon>
        <taxon>Myxococcota</taxon>
        <taxon>Myxococcia</taxon>
        <taxon>Myxococcales</taxon>
        <taxon>Cystobacterineae</taxon>
        <taxon>Archangiaceae</taxon>
        <taxon>Melittangium</taxon>
    </lineage>
</organism>
<evidence type="ECO:0000313" key="4">
    <source>
        <dbReference type="Proteomes" id="UP000217289"/>
    </source>
</evidence>
<dbReference type="NCBIfam" id="NF005126">
    <property type="entry name" value="PRK06563.1"/>
    <property type="match status" value="1"/>
</dbReference>
<dbReference type="SUPFAM" id="SSF52096">
    <property type="entry name" value="ClpP/crotonase"/>
    <property type="match status" value="1"/>
</dbReference>
<dbReference type="InterPro" id="IPR029045">
    <property type="entry name" value="ClpP/crotonase-like_dom_sf"/>
</dbReference>
<dbReference type="Proteomes" id="UP000217289">
    <property type="component" value="Chromosome"/>
</dbReference>
<keyword evidence="4" id="KW-1185">Reference proteome</keyword>
<protein>
    <submittedName>
        <fullName evidence="3">Enoyl-CoA hydratase</fullName>
    </submittedName>
</protein>
<dbReference type="Gene3D" id="3.90.226.10">
    <property type="entry name" value="2-enoyl-CoA Hydratase, Chain A, domain 1"/>
    <property type="match status" value="1"/>
</dbReference>
<gene>
    <name evidence="3" type="ORF">MEBOL_002114</name>
</gene>
<dbReference type="PANTHER" id="PTHR11941:SF54">
    <property type="entry name" value="ENOYL-COA HYDRATASE, MITOCHONDRIAL"/>
    <property type="match status" value="1"/>
</dbReference>
<sequence length="259" mass="28011">MSTLVTEETVGFVRRIGLNRPEKRNAMNVALLEQLSSAFARAESDEAVRVMLLFAHGPMFTAGLDLMDVLPRLGEADTLFRAEGIDPWGTHGPMRTKPLVVAVHGKCLTLGIELMLAGDVTIASDDATFEQIEIDRGIFPFGGGTARWVQTAGWGNAMQYLLTGDALDAHEAHRLGLVQRVVSREVLMDTAMALAARIASKAPLAIKATLDSARTAVLEGERAAAAKLFPAIMRLATTEDAQEALTAFMERRPATFHGR</sequence>
<dbReference type="Pfam" id="PF00378">
    <property type="entry name" value="ECH_1"/>
    <property type="match status" value="1"/>
</dbReference>